<dbReference type="Pfam" id="PF01370">
    <property type="entry name" value="Epimerase"/>
    <property type="match status" value="1"/>
</dbReference>
<evidence type="ECO:0000313" key="4">
    <source>
        <dbReference type="EMBL" id="MBC5784642.1"/>
    </source>
</evidence>
<comment type="caution">
    <text evidence="4">The sequence shown here is derived from an EMBL/GenBank/DDBJ whole genome shotgun (WGS) entry which is preliminary data.</text>
</comment>
<dbReference type="RefSeq" id="WP_187077387.1">
    <property type="nucleotide sequence ID" value="NZ_JACORT010000007.1"/>
</dbReference>
<dbReference type="Gene3D" id="3.90.25.10">
    <property type="entry name" value="UDP-galactose 4-epimerase, domain 1"/>
    <property type="match status" value="1"/>
</dbReference>
<evidence type="ECO:0000256" key="2">
    <source>
        <dbReference type="ARBA" id="ARBA00023277"/>
    </source>
</evidence>
<dbReference type="AlphaFoldDB" id="A0A923MVR7"/>
<organism evidence="4 5">
    <name type="scientific">Ramlibacter cellulosilyticus</name>
    <dbReference type="NCBI Taxonomy" id="2764187"/>
    <lineage>
        <taxon>Bacteria</taxon>
        <taxon>Pseudomonadati</taxon>
        <taxon>Pseudomonadota</taxon>
        <taxon>Betaproteobacteria</taxon>
        <taxon>Burkholderiales</taxon>
        <taxon>Comamonadaceae</taxon>
        <taxon>Ramlibacter</taxon>
    </lineage>
</organism>
<dbReference type="Gene3D" id="3.40.50.720">
    <property type="entry name" value="NAD(P)-binding Rossmann-like Domain"/>
    <property type="match status" value="1"/>
</dbReference>
<keyword evidence="1" id="KW-0521">NADP</keyword>
<dbReference type="InterPro" id="IPR001509">
    <property type="entry name" value="Epimerase_deHydtase"/>
</dbReference>
<evidence type="ECO:0000256" key="1">
    <source>
        <dbReference type="ARBA" id="ARBA00022857"/>
    </source>
</evidence>
<dbReference type="EMBL" id="JACORT010000007">
    <property type="protein sequence ID" value="MBC5784642.1"/>
    <property type="molecule type" value="Genomic_DNA"/>
</dbReference>
<dbReference type="PANTHER" id="PTHR43103:SF3">
    <property type="entry name" value="ADP-L-GLYCERO-D-MANNO-HEPTOSE-6-EPIMERASE"/>
    <property type="match status" value="1"/>
</dbReference>
<feature type="domain" description="NAD-dependent epimerase/dehydratase" evidence="3">
    <location>
        <begin position="4"/>
        <end position="200"/>
    </location>
</feature>
<dbReference type="Proteomes" id="UP000608513">
    <property type="component" value="Unassembled WGS sequence"/>
</dbReference>
<gene>
    <name evidence="4" type="ORF">H8N03_16965</name>
</gene>
<keyword evidence="5" id="KW-1185">Reference proteome</keyword>
<accession>A0A923MVR7</accession>
<reference evidence="4" key="1">
    <citation type="submission" date="2020-08" db="EMBL/GenBank/DDBJ databases">
        <title>Ramlibacter sp. USB13 16S ribosomal RNA gene genome sequencing and assembly.</title>
        <authorList>
            <person name="Kang M."/>
        </authorList>
    </citation>
    <scope>NUCLEOTIDE SEQUENCE</scope>
    <source>
        <strain evidence="4">USB13</strain>
    </source>
</reference>
<proteinExistence type="predicted"/>
<dbReference type="SUPFAM" id="SSF51735">
    <property type="entry name" value="NAD(P)-binding Rossmann-fold domains"/>
    <property type="match status" value="1"/>
</dbReference>
<sequence>MKNVLVTGADGYIGRAVAHALAQRLAAGDIASLTLTDLALRDAPQAEGVRCIEGDLGDERVLHAATTPAPDTVFHFAGITSRLAEEQFALGLRVNVGHGIALFERLRTAASCPVLVFASSIGVFGTPLPAAIDDATAPAPTLSYGAEKRMIEILLADYARRGWIDARSVRLPSVVARPAQAQVALSSFASDLIREPAEGRPYASPVGPDAQIWLLSLPACVEHLLRAATVDAASLPPARAWTLPALRASVGEIVDALGRRFGADVAGLVRYAPQPAMQAQFAQWPPLRTGIAERLGMRHDGDLDTLIQRALQPDTRLSTP</sequence>
<protein>
    <submittedName>
        <fullName evidence="4">NAD-dependent epimerase/dehydratase family protein</fullName>
    </submittedName>
</protein>
<dbReference type="InterPro" id="IPR036291">
    <property type="entry name" value="NAD(P)-bd_dom_sf"/>
</dbReference>
<evidence type="ECO:0000313" key="5">
    <source>
        <dbReference type="Proteomes" id="UP000608513"/>
    </source>
</evidence>
<name>A0A923MVR7_9BURK</name>
<evidence type="ECO:0000259" key="3">
    <source>
        <dbReference type="Pfam" id="PF01370"/>
    </source>
</evidence>
<dbReference type="PANTHER" id="PTHR43103">
    <property type="entry name" value="NUCLEOSIDE-DIPHOSPHATE-SUGAR EPIMERASE"/>
    <property type="match status" value="1"/>
</dbReference>
<keyword evidence="2" id="KW-0119">Carbohydrate metabolism</keyword>